<dbReference type="InterPro" id="IPR050416">
    <property type="entry name" value="FAD-linked_Oxidoreductase"/>
</dbReference>
<evidence type="ECO:0000256" key="3">
    <source>
        <dbReference type="ARBA" id="ARBA00022630"/>
    </source>
</evidence>
<dbReference type="SUPFAM" id="SSF56176">
    <property type="entry name" value="FAD-binding/transporter-associated domain-like"/>
    <property type="match status" value="1"/>
</dbReference>
<dbReference type="InterPro" id="IPR006094">
    <property type="entry name" value="Oxid_FAD_bind_N"/>
</dbReference>
<dbReference type="Proteomes" id="UP000179627">
    <property type="component" value="Unassembled WGS sequence"/>
</dbReference>
<keyword evidence="5" id="KW-0560">Oxidoreductase</keyword>
<evidence type="ECO:0000313" key="7">
    <source>
        <dbReference type="EMBL" id="OHV31499.1"/>
    </source>
</evidence>
<dbReference type="PROSITE" id="PS00862">
    <property type="entry name" value="OX2_COVAL_FAD"/>
    <property type="match status" value="1"/>
</dbReference>
<comment type="similarity">
    <text evidence="2">Belongs to the oxygen-dependent FAD-linked oxidoreductase family.</text>
</comment>
<name>A0A1S1QD37_9ACTN</name>
<comment type="caution">
    <text evidence="7">The sequence shown here is derived from an EMBL/GenBank/DDBJ whole genome shotgun (WGS) entry which is preliminary data.</text>
</comment>
<evidence type="ECO:0000256" key="1">
    <source>
        <dbReference type="ARBA" id="ARBA00001974"/>
    </source>
</evidence>
<dbReference type="PANTHER" id="PTHR42973:SF39">
    <property type="entry name" value="FAD-BINDING PCMH-TYPE DOMAIN-CONTAINING PROTEIN"/>
    <property type="match status" value="1"/>
</dbReference>
<proteinExistence type="inferred from homology"/>
<evidence type="ECO:0000259" key="6">
    <source>
        <dbReference type="PROSITE" id="PS51387"/>
    </source>
</evidence>
<keyword evidence="4" id="KW-0274">FAD</keyword>
<dbReference type="EMBL" id="MBLM01000144">
    <property type="protein sequence ID" value="OHV31499.1"/>
    <property type="molecule type" value="Genomic_DNA"/>
</dbReference>
<keyword evidence="3" id="KW-0285">Flavoprotein</keyword>
<dbReference type="InterPro" id="IPR016166">
    <property type="entry name" value="FAD-bd_PCMH"/>
</dbReference>
<dbReference type="InterPro" id="IPR036318">
    <property type="entry name" value="FAD-bd_PCMH-like_sf"/>
</dbReference>
<gene>
    <name evidence="7" type="ORF">CC117_26125</name>
</gene>
<evidence type="ECO:0000256" key="4">
    <source>
        <dbReference type="ARBA" id="ARBA00022827"/>
    </source>
</evidence>
<comment type="cofactor">
    <cofactor evidence="1">
        <name>FAD</name>
        <dbReference type="ChEBI" id="CHEBI:57692"/>
    </cofactor>
</comment>
<dbReference type="AlphaFoldDB" id="A0A1S1QD37"/>
<dbReference type="InterPro" id="IPR016167">
    <property type="entry name" value="FAD-bd_PCMH_sub1"/>
</dbReference>
<dbReference type="InterPro" id="IPR006093">
    <property type="entry name" value="Oxy_OxRdtase_FAD_BS"/>
</dbReference>
<organism evidence="7 8">
    <name type="scientific">Parafrankia colletiae</name>
    <dbReference type="NCBI Taxonomy" id="573497"/>
    <lineage>
        <taxon>Bacteria</taxon>
        <taxon>Bacillati</taxon>
        <taxon>Actinomycetota</taxon>
        <taxon>Actinomycetes</taxon>
        <taxon>Frankiales</taxon>
        <taxon>Frankiaceae</taxon>
        <taxon>Parafrankia</taxon>
    </lineage>
</organism>
<dbReference type="GO" id="GO:0071949">
    <property type="term" value="F:FAD binding"/>
    <property type="evidence" value="ECO:0007669"/>
    <property type="project" value="InterPro"/>
</dbReference>
<sequence length="456" mass="46607">MSPAPVPVPQGPAGGLFLAGDPGYEAARLPWNAAVDQRPAAVAHPADAGEVAAVVRMAAASNLRIAAQGTGHGAASLGALDDVVLLRTSRLTEVTIDPRARRARVGAGALWLDVVTPAAAHGLAALHGSSPDVGVAGYSLGGGLSWYARALGLQTNSLTAIELVTADGTLVRADADHEADLFWALRGGGGSFGVVTALEFDLHPIDTAYAGLLAWDWRHAERVLTRWADWAGTAPETVTTSLRLLQVPPIPEMPEPVRGRQLVVIDGAVLGDNADAERILAPLRELGPELDTFTRLPAPALIRLHMDPEGPTPVVSASRMLAGLPAGAIDAVLNTAGPDSGTSLAVPAELRQLGGALARPAPGGGALACLDGAFVLFSCGVVPTPEAAAQASADARRVAAALAPFAGGQEYLGFVEAEVDASAGYDPRTWARLRAIRAAVDPGGLFVANHPVPPAA</sequence>
<evidence type="ECO:0000313" key="8">
    <source>
        <dbReference type="Proteomes" id="UP000179627"/>
    </source>
</evidence>
<evidence type="ECO:0000256" key="2">
    <source>
        <dbReference type="ARBA" id="ARBA00005466"/>
    </source>
</evidence>
<dbReference type="PROSITE" id="PS51387">
    <property type="entry name" value="FAD_PCMH"/>
    <property type="match status" value="1"/>
</dbReference>
<dbReference type="Pfam" id="PF01565">
    <property type="entry name" value="FAD_binding_4"/>
    <property type="match status" value="1"/>
</dbReference>
<evidence type="ECO:0000256" key="5">
    <source>
        <dbReference type="ARBA" id="ARBA00023002"/>
    </source>
</evidence>
<reference evidence="8" key="1">
    <citation type="submission" date="2016-07" db="EMBL/GenBank/DDBJ databases">
        <title>Sequence Frankia sp. strain CcI1.17.</title>
        <authorList>
            <person name="Ghodhbane-Gtari F."/>
            <person name="Swanson E."/>
            <person name="Gueddou A."/>
            <person name="Morris K."/>
            <person name="Hezbri K."/>
            <person name="Ktari A."/>
            <person name="Nouioui I."/>
            <person name="Abebe-Akele F."/>
            <person name="Simpson S."/>
            <person name="Thomas K."/>
            <person name="Gtari M."/>
            <person name="Tisa L.S."/>
            <person name="Hurst S."/>
        </authorList>
    </citation>
    <scope>NUCLEOTIDE SEQUENCE [LARGE SCALE GENOMIC DNA]</scope>
    <source>
        <strain evidence="8">Cc1.17</strain>
    </source>
</reference>
<dbReference type="Gene3D" id="3.30.465.10">
    <property type="match status" value="1"/>
</dbReference>
<keyword evidence="8" id="KW-1185">Reference proteome</keyword>
<dbReference type="Gene3D" id="3.40.462.20">
    <property type="match status" value="1"/>
</dbReference>
<accession>A0A1S1QD37</accession>
<protein>
    <submittedName>
        <fullName evidence="7">FAD-linked oxidase</fullName>
    </submittedName>
</protein>
<dbReference type="GO" id="GO:0016491">
    <property type="term" value="F:oxidoreductase activity"/>
    <property type="evidence" value="ECO:0007669"/>
    <property type="project" value="UniProtKB-KW"/>
</dbReference>
<dbReference type="InterPro" id="IPR016169">
    <property type="entry name" value="FAD-bd_PCMH_sub2"/>
</dbReference>
<feature type="domain" description="FAD-binding PCMH-type" evidence="6">
    <location>
        <begin position="35"/>
        <end position="205"/>
    </location>
</feature>
<dbReference type="Gene3D" id="3.30.43.10">
    <property type="entry name" value="Uridine Diphospho-n-acetylenolpyruvylglucosamine Reductase, domain 2"/>
    <property type="match status" value="1"/>
</dbReference>
<dbReference type="PANTHER" id="PTHR42973">
    <property type="entry name" value="BINDING OXIDOREDUCTASE, PUTATIVE (AFU_ORTHOLOGUE AFUA_1G17690)-RELATED"/>
    <property type="match status" value="1"/>
</dbReference>